<reference evidence="1 2" key="1">
    <citation type="submission" date="2016-11" db="EMBL/GenBank/DDBJ databases">
        <authorList>
            <person name="Jaros S."/>
            <person name="Januszkiewicz K."/>
            <person name="Wedrychowicz H."/>
        </authorList>
    </citation>
    <scope>NUCLEOTIDE SEQUENCE [LARGE SCALE GENOMIC DNA]</scope>
    <source>
        <strain evidence="1 2">DSM 18119</strain>
    </source>
</reference>
<organism evidence="1 2">
    <name type="scientific">Flavisolibacter ginsengisoli DSM 18119</name>
    <dbReference type="NCBI Taxonomy" id="1121884"/>
    <lineage>
        <taxon>Bacteria</taxon>
        <taxon>Pseudomonadati</taxon>
        <taxon>Bacteroidota</taxon>
        <taxon>Chitinophagia</taxon>
        <taxon>Chitinophagales</taxon>
        <taxon>Chitinophagaceae</taxon>
        <taxon>Flavisolibacter</taxon>
    </lineage>
</organism>
<evidence type="ECO:0000313" key="2">
    <source>
        <dbReference type="Proteomes" id="UP000184048"/>
    </source>
</evidence>
<dbReference type="Proteomes" id="UP000184048">
    <property type="component" value="Unassembled WGS sequence"/>
</dbReference>
<gene>
    <name evidence="1" type="ORF">SAMN02745131_03945</name>
</gene>
<sequence>MFPKELEDIFSKFDEDDFDLYITRADFSGDNFITDFTLNVQDINERGGISQNWTIKVAGHRKNHVSFDFADFMQITDDHPLLWEFTDTQCQLYFTGQCKDTAKLFFDLYATHKRLFGKHQCFNISFGEETPYFKPFQYSNGLLTQGSKKLMEKYADCLKQNGLDFTIVGERPAKYWDGEQYILESQDLKVLFLGDTYIIAKGFSFVQQDENSR</sequence>
<dbReference type="AlphaFoldDB" id="A0A1M5FV93"/>
<dbReference type="EMBL" id="FQUU01000025">
    <property type="protein sequence ID" value="SHF95349.1"/>
    <property type="molecule type" value="Genomic_DNA"/>
</dbReference>
<protein>
    <submittedName>
        <fullName evidence="1">Uncharacterized protein</fullName>
    </submittedName>
</protein>
<dbReference type="STRING" id="1121884.SAMN02745131_03945"/>
<proteinExistence type="predicted"/>
<name>A0A1M5FV93_9BACT</name>
<accession>A0A1M5FV93</accession>
<evidence type="ECO:0000313" key="1">
    <source>
        <dbReference type="EMBL" id="SHF95349.1"/>
    </source>
</evidence>
<keyword evidence="2" id="KW-1185">Reference proteome</keyword>
<dbReference type="RefSeq" id="WP_072837059.1">
    <property type="nucleotide sequence ID" value="NZ_FQUU01000025.1"/>
</dbReference>
<dbReference type="OrthoDB" id="667515at2"/>